<keyword evidence="4" id="KW-0564">Palmitate</keyword>
<comment type="caution">
    <text evidence="6">The sequence shown here is derived from an EMBL/GenBank/DDBJ whole genome shotgun (WGS) entry which is preliminary data.</text>
</comment>
<dbReference type="GO" id="GO:0009279">
    <property type="term" value="C:cell outer membrane"/>
    <property type="evidence" value="ECO:0007669"/>
    <property type="project" value="UniProtKB-SubCell"/>
</dbReference>
<evidence type="ECO:0000313" key="7">
    <source>
        <dbReference type="Proteomes" id="UP000505077"/>
    </source>
</evidence>
<dbReference type="PROSITE" id="PS51257">
    <property type="entry name" value="PROKAR_LIPOPROTEIN"/>
    <property type="match status" value="1"/>
</dbReference>
<evidence type="ECO:0000256" key="1">
    <source>
        <dbReference type="ARBA" id="ARBA00004459"/>
    </source>
</evidence>
<accession>A0A6L2R6Y3</accession>
<evidence type="ECO:0000256" key="3">
    <source>
        <dbReference type="ARBA" id="ARBA00023136"/>
    </source>
</evidence>
<proteinExistence type="predicted"/>
<dbReference type="Pfam" id="PF05818">
    <property type="entry name" value="TraT"/>
    <property type="match status" value="1"/>
</dbReference>
<gene>
    <name evidence="6" type="ORF">ZNDK_1064</name>
</gene>
<dbReference type="EMBL" id="BLLL01000012">
    <property type="protein sequence ID" value="GFH63293.1"/>
    <property type="molecule type" value="Genomic_DNA"/>
</dbReference>
<organism evidence="6 7">
    <name type="scientific">Candidatus Desulfovibrio kirbyi</name>
    <dbReference type="NCBI Taxonomy" id="2696086"/>
    <lineage>
        <taxon>Bacteria</taxon>
        <taxon>Pseudomonadati</taxon>
        <taxon>Thermodesulfobacteriota</taxon>
        <taxon>Desulfovibrionia</taxon>
        <taxon>Desulfovibrionales</taxon>
        <taxon>Desulfovibrionaceae</taxon>
        <taxon>Desulfovibrio</taxon>
    </lineage>
</organism>
<evidence type="ECO:0000313" key="6">
    <source>
        <dbReference type="EMBL" id="GFH63293.1"/>
    </source>
</evidence>
<reference evidence="6 7" key="1">
    <citation type="journal article" date="2020" name="ISME J.">
        <title>Parallel Reductive Genome Evolution in Desulfovibrio Ectosymbionts Independently Acquired by Trichonympha Protists in the Termite Gut.</title>
        <authorList>
            <person name="Takeuchi M."/>
            <person name="Kuwahara H."/>
            <person name="Murakami T."/>
            <person name="Takahashi K."/>
            <person name="Kajitani R."/>
            <person name="Toyoda A."/>
            <person name="Itoh T."/>
            <person name="Ohkuma M."/>
            <person name="Hongoh Y."/>
        </authorList>
    </citation>
    <scope>NUCLEOTIDE SEQUENCE [LARGE SCALE GENOMIC DNA]</scope>
    <source>
        <strain evidence="6">ZnDsv-02</strain>
    </source>
</reference>
<sequence>MTVARCLLVVSLLVGALFLCACIRQPSGFGDVEVLRAGEIAGSANTMDVAEVVYVLVHDKTNRFSALRSHVEAAVRADGFTVSDAPGQAGYVVQVTALAVGVTNSETLRTLVNAGYGASATLSGVGATGLLADVLLVQRRVPVSRRQNLKNIAGRSAVTSSRMRLGLLARREVALAEGVPQSVLNVLADELSAVVSVKARGESPKGMGARGRMLQ</sequence>
<dbReference type="AlphaFoldDB" id="A0A6L2R6Y3"/>
<dbReference type="InterPro" id="IPR008874">
    <property type="entry name" value="TraT_complement-R"/>
</dbReference>
<evidence type="ECO:0000256" key="5">
    <source>
        <dbReference type="ARBA" id="ARBA00023288"/>
    </source>
</evidence>
<keyword evidence="2" id="KW-0732">Signal</keyword>
<evidence type="ECO:0000256" key="2">
    <source>
        <dbReference type="ARBA" id="ARBA00022729"/>
    </source>
</evidence>
<name>A0A6L2R6Y3_9BACT</name>
<dbReference type="Proteomes" id="UP000505077">
    <property type="component" value="Unassembled WGS sequence"/>
</dbReference>
<protein>
    <submittedName>
        <fullName evidence="6">Uncharacterized protein</fullName>
    </submittedName>
</protein>
<evidence type="ECO:0000256" key="4">
    <source>
        <dbReference type="ARBA" id="ARBA00023139"/>
    </source>
</evidence>
<keyword evidence="3" id="KW-0472">Membrane</keyword>
<keyword evidence="5" id="KW-0449">Lipoprotein</keyword>
<comment type="subcellular location">
    <subcellularLocation>
        <location evidence="1">Cell outer membrane</location>
        <topology evidence="1">Lipid-anchor</topology>
    </subcellularLocation>
</comment>